<dbReference type="PANTHER" id="PTHR48111">
    <property type="entry name" value="REGULATOR OF RPOS"/>
    <property type="match status" value="1"/>
</dbReference>
<evidence type="ECO:0000259" key="11">
    <source>
        <dbReference type="PROSITE" id="PS51755"/>
    </source>
</evidence>
<organism evidence="12 13">
    <name type="scientific">Corallococcus coralloides (strain ATCC 25202 / DSM 2259 / NBRC 100086 / M2)</name>
    <name type="common">Myxococcus coralloides</name>
    <dbReference type="NCBI Taxonomy" id="1144275"/>
    <lineage>
        <taxon>Bacteria</taxon>
        <taxon>Pseudomonadati</taxon>
        <taxon>Myxococcota</taxon>
        <taxon>Myxococcia</taxon>
        <taxon>Myxococcales</taxon>
        <taxon>Cystobacterineae</taxon>
        <taxon>Myxococcaceae</taxon>
        <taxon>Corallococcus</taxon>
    </lineage>
</organism>
<keyword evidence="13" id="KW-1185">Reference proteome</keyword>
<evidence type="ECO:0000313" key="13">
    <source>
        <dbReference type="Proteomes" id="UP000007587"/>
    </source>
</evidence>
<reference evidence="13" key="2">
    <citation type="submission" date="2012-03" db="EMBL/GenBank/DDBJ databases">
        <title>Genome sequence of the fruiting myxobacterium Corallococcus coralloides DSM 2259.</title>
        <authorList>
            <person name="Huntley S."/>
            <person name="Zhang Y."/>
            <person name="Treuner-Lange A."/>
            <person name="Sensen C.W."/>
            <person name="Sogaard-Andersen L."/>
        </authorList>
    </citation>
    <scope>NUCLEOTIDE SEQUENCE [LARGE SCALE GENOMIC DNA]</scope>
    <source>
        <strain evidence="13">ATCC 25202 / DSM 2259 / NBRC 100086 / M2</strain>
    </source>
</reference>
<dbReference type="SMART" id="SM00448">
    <property type="entry name" value="REC"/>
    <property type="match status" value="1"/>
</dbReference>
<dbReference type="GO" id="GO:0032993">
    <property type="term" value="C:protein-DNA complex"/>
    <property type="evidence" value="ECO:0007669"/>
    <property type="project" value="TreeGrafter"/>
</dbReference>
<evidence type="ECO:0000256" key="3">
    <source>
        <dbReference type="ARBA" id="ARBA00022553"/>
    </source>
</evidence>
<dbReference type="KEGG" id="ccx:COCOR_02255"/>
<feature type="domain" description="OmpR/PhoB-type" evidence="11">
    <location>
        <begin position="126"/>
        <end position="223"/>
    </location>
</feature>
<dbReference type="InterPro" id="IPR011006">
    <property type="entry name" value="CheY-like_superfamily"/>
</dbReference>
<dbReference type="SUPFAM" id="SSF52172">
    <property type="entry name" value="CheY-like"/>
    <property type="match status" value="1"/>
</dbReference>
<comment type="subcellular location">
    <subcellularLocation>
        <location evidence="1">Cytoplasm</location>
    </subcellularLocation>
</comment>
<feature type="modified residue" description="4-aspartylphosphate" evidence="8">
    <location>
        <position position="53"/>
    </location>
</feature>
<keyword evidence="6 9" id="KW-0238">DNA-binding</keyword>
<dbReference type="SUPFAM" id="SSF46894">
    <property type="entry name" value="C-terminal effector domain of the bipartite response regulators"/>
    <property type="match status" value="1"/>
</dbReference>
<dbReference type="PROSITE" id="PS51755">
    <property type="entry name" value="OMPR_PHOB"/>
    <property type="match status" value="1"/>
</dbReference>
<name>H8MLQ7_CORCM</name>
<sequence>MPTRVLLIDDDTRMFELLAEYLGQNGITVSHAPDGGRGLAALEANAYDAVLLDVMMPGMDGLEVCKRIRAKSRIPVLMLTAKGDETDRVVGLELGADDYLPKPFGPRELLARLRAVLRRAQPAAVADRIESSGVSIDVSGREVKVEGRAVELTGLEFDLLLALVRRAGRVIPRDALLGEAGRNDTVVSERTVDVHISHLRQKLGDEGTRLIKTVRGVGYVFAKEGA</sequence>
<dbReference type="EMBL" id="CP003389">
    <property type="protein sequence ID" value="AFE10805.1"/>
    <property type="molecule type" value="Genomic_DNA"/>
</dbReference>
<dbReference type="Proteomes" id="UP000007587">
    <property type="component" value="Chromosome"/>
</dbReference>
<dbReference type="RefSeq" id="WP_014395085.1">
    <property type="nucleotide sequence ID" value="NC_017030.1"/>
</dbReference>
<dbReference type="Gene3D" id="6.10.250.690">
    <property type="match status" value="1"/>
</dbReference>
<dbReference type="GO" id="GO:0000156">
    <property type="term" value="F:phosphorelay response regulator activity"/>
    <property type="evidence" value="ECO:0007669"/>
    <property type="project" value="TreeGrafter"/>
</dbReference>
<dbReference type="CDD" id="cd00383">
    <property type="entry name" value="trans_reg_C"/>
    <property type="match status" value="1"/>
</dbReference>
<keyword evidence="3 8" id="KW-0597">Phosphoprotein</keyword>
<dbReference type="SMART" id="SM00862">
    <property type="entry name" value="Trans_reg_C"/>
    <property type="match status" value="1"/>
</dbReference>
<dbReference type="Pfam" id="PF00486">
    <property type="entry name" value="Trans_reg_C"/>
    <property type="match status" value="1"/>
</dbReference>
<dbReference type="InterPro" id="IPR001789">
    <property type="entry name" value="Sig_transdc_resp-reg_receiver"/>
</dbReference>
<dbReference type="eggNOG" id="COG0745">
    <property type="taxonomic scope" value="Bacteria"/>
</dbReference>
<dbReference type="Pfam" id="PF00072">
    <property type="entry name" value="Response_reg"/>
    <property type="match status" value="1"/>
</dbReference>
<keyword evidence="4" id="KW-0902">Two-component regulatory system</keyword>
<evidence type="ECO:0000256" key="6">
    <source>
        <dbReference type="ARBA" id="ARBA00023125"/>
    </source>
</evidence>
<evidence type="ECO:0000256" key="5">
    <source>
        <dbReference type="ARBA" id="ARBA00023015"/>
    </source>
</evidence>
<dbReference type="Gene3D" id="3.40.50.2300">
    <property type="match status" value="1"/>
</dbReference>
<evidence type="ECO:0000256" key="9">
    <source>
        <dbReference type="PROSITE-ProRule" id="PRU01091"/>
    </source>
</evidence>
<dbReference type="GO" id="GO:0006355">
    <property type="term" value="P:regulation of DNA-templated transcription"/>
    <property type="evidence" value="ECO:0007669"/>
    <property type="project" value="InterPro"/>
</dbReference>
<dbReference type="InterPro" id="IPR058124">
    <property type="entry name" value="CpxR-like_REC"/>
</dbReference>
<dbReference type="GO" id="GO:0005829">
    <property type="term" value="C:cytosol"/>
    <property type="evidence" value="ECO:0007669"/>
    <property type="project" value="TreeGrafter"/>
</dbReference>
<dbReference type="HOGENOM" id="CLU_000445_30_4_7"/>
<dbReference type="CDD" id="cd17623">
    <property type="entry name" value="REC_OmpR_CpxR"/>
    <property type="match status" value="1"/>
</dbReference>
<dbReference type="InParanoid" id="H8MLQ7"/>
<keyword evidence="5" id="KW-0805">Transcription regulation</keyword>
<dbReference type="OrthoDB" id="9793321at2"/>
<accession>H8MLQ7</accession>
<evidence type="ECO:0000256" key="4">
    <source>
        <dbReference type="ARBA" id="ARBA00023012"/>
    </source>
</evidence>
<keyword evidence="7" id="KW-0804">Transcription</keyword>
<dbReference type="Gene3D" id="1.10.10.10">
    <property type="entry name" value="Winged helix-like DNA-binding domain superfamily/Winged helix DNA-binding domain"/>
    <property type="match status" value="1"/>
</dbReference>
<evidence type="ECO:0000313" key="12">
    <source>
        <dbReference type="EMBL" id="AFE10805.1"/>
    </source>
</evidence>
<dbReference type="STRING" id="1144275.COCOR_02255"/>
<feature type="DNA-binding region" description="OmpR/PhoB-type" evidence="9">
    <location>
        <begin position="126"/>
        <end position="223"/>
    </location>
</feature>
<evidence type="ECO:0000256" key="1">
    <source>
        <dbReference type="ARBA" id="ARBA00004496"/>
    </source>
</evidence>
<evidence type="ECO:0000259" key="10">
    <source>
        <dbReference type="PROSITE" id="PS50110"/>
    </source>
</evidence>
<dbReference type="GO" id="GO:0000976">
    <property type="term" value="F:transcription cis-regulatory region binding"/>
    <property type="evidence" value="ECO:0007669"/>
    <property type="project" value="TreeGrafter"/>
</dbReference>
<feature type="domain" description="Response regulatory" evidence="10">
    <location>
        <begin position="4"/>
        <end position="117"/>
    </location>
</feature>
<dbReference type="FunFam" id="3.40.50.2300:FF:000001">
    <property type="entry name" value="DNA-binding response regulator PhoB"/>
    <property type="match status" value="1"/>
</dbReference>
<dbReference type="InterPro" id="IPR001867">
    <property type="entry name" value="OmpR/PhoB-type_DNA-bd"/>
</dbReference>
<dbReference type="PROSITE" id="PS50110">
    <property type="entry name" value="RESPONSE_REGULATORY"/>
    <property type="match status" value="1"/>
</dbReference>
<proteinExistence type="predicted"/>
<evidence type="ECO:0000256" key="2">
    <source>
        <dbReference type="ARBA" id="ARBA00022490"/>
    </source>
</evidence>
<keyword evidence="2" id="KW-0963">Cytoplasm</keyword>
<dbReference type="InterPro" id="IPR016032">
    <property type="entry name" value="Sig_transdc_resp-reg_C-effctor"/>
</dbReference>
<gene>
    <name evidence="12" type="primary">yclJ</name>
    <name evidence="12" type="ordered locus">COCOR_02255</name>
</gene>
<dbReference type="AlphaFoldDB" id="H8MLQ7"/>
<dbReference type="InterPro" id="IPR039420">
    <property type="entry name" value="WalR-like"/>
</dbReference>
<evidence type="ECO:0000256" key="7">
    <source>
        <dbReference type="ARBA" id="ARBA00023163"/>
    </source>
</evidence>
<evidence type="ECO:0000256" key="8">
    <source>
        <dbReference type="PROSITE-ProRule" id="PRU00169"/>
    </source>
</evidence>
<protein>
    <submittedName>
        <fullName evidence="12">DNA-binding response regulator</fullName>
    </submittedName>
</protein>
<dbReference type="InterPro" id="IPR036388">
    <property type="entry name" value="WH-like_DNA-bd_sf"/>
</dbReference>
<reference evidence="12 13" key="1">
    <citation type="journal article" date="2012" name="J. Bacteriol.">
        <title>Complete Genome Sequence of the Fruiting Myxobacterium Corallococcus coralloides DSM 2259.</title>
        <authorList>
            <person name="Huntley S."/>
            <person name="Zhang Y."/>
            <person name="Treuner-Lange A."/>
            <person name="Kneip S."/>
            <person name="Sensen C.W."/>
            <person name="Sogaard-Andersen L."/>
        </authorList>
    </citation>
    <scope>NUCLEOTIDE SEQUENCE [LARGE SCALE GENOMIC DNA]</scope>
    <source>
        <strain evidence="13">ATCC 25202 / DSM 2259 / NBRC 100086 / M2</strain>
    </source>
</reference>
<dbReference type="PANTHER" id="PTHR48111:SF39">
    <property type="entry name" value="TRANSCRIPTIONAL REGULATORY PROTEIN CPXR"/>
    <property type="match status" value="1"/>
</dbReference>